<dbReference type="SUPFAM" id="SSF46565">
    <property type="entry name" value="Chaperone J-domain"/>
    <property type="match status" value="1"/>
</dbReference>
<gene>
    <name evidence="2" type="ORF">D3872_02295</name>
</gene>
<dbReference type="AlphaFoldDB" id="A0A418Y7G1"/>
<dbReference type="Proteomes" id="UP000284006">
    <property type="component" value="Unassembled WGS sequence"/>
</dbReference>
<reference evidence="2 3" key="1">
    <citation type="submission" date="2018-09" db="EMBL/GenBank/DDBJ databases">
        <authorList>
            <person name="Zhu H."/>
        </authorList>
    </citation>
    <scope>NUCLEOTIDE SEQUENCE [LARGE SCALE GENOMIC DNA]</scope>
    <source>
        <strain evidence="2 3">K1S02-61</strain>
    </source>
</reference>
<evidence type="ECO:0000256" key="1">
    <source>
        <dbReference type="SAM" id="MobiDB-lite"/>
    </source>
</evidence>
<dbReference type="InterPro" id="IPR036869">
    <property type="entry name" value="J_dom_sf"/>
</dbReference>
<keyword evidence="3" id="KW-1185">Reference proteome</keyword>
<dbReference type="Gene3D" id="1.10.287.110">
    <property type="entry name" value="DnaJ domain"/>
    <property type="match status" value="1"/>
</dbReference>
<comment type="caution">
    <text evidence="2">The sequence shown here is derived from an EMBL/GenBank/DDBJ whole genome shotgun (WGS) entry which is preliminary data.</text>
</comment>
<protein>
    <submittedName>
        <fullName evidence="2">Molecular chaperone DnaJ</fullName>
    </submittedName>
</protein>
<sequence length="370" mass="41884">MDFSSTSGIRIAAPSISPVSRVRKQFNTLVKKLEAERKRLAAWHEALPEIQRQVETGYLPLARAFDGHRKALLELFDRAHAHKAMGKKDKAKLVDLISSIALSLLDEGEDEDVRALFNKHAGGDIDFGADGFEDSLKDMVEDLLGVRIDDDADVSSPEALFRAMSEKMAARAQQEKLAADGGAAEHGKSAKPSARELRQQAEQQRLQQSVREIYRKLASALHPDREQDVAERERKTALMQRVNVAYAANDFLGLLELQLQIDQIDQAVLDQMSDERIKQYNKVLDGQVRELQRETSELEYSLMRETRQPIPRQITPTTLAKCLYADIAQMQASVDTLARDLIDFQDIKVLKAWLKTYVIPADIYPDEYYF</sequence>
<evidence type="ECO:0000313" key="3">
    <source>
        <dbReference type="Proteomes" id="UP000284006"/>
    </source>
</evidence>
<dbReference type="EMBL" id="QYUP01000019">
    <property type="protein sequence ID" value="RJG26331.1"/>
    <property type="molecule type" value="Genomic_DNA"/>
</dbReference>
<dbReference type="OrthoDB" id="114754at2"/>
<feature type="compositionally biased region" description="Basic and acidic residues" evidence="1">
    <location>
        <begin position="172"/>
        <end position="199"/>
    </location>
</feature>
<organism evidence="2 3">
    <name type="scientific">Massilia cavernae</name>
    <dbReference type="NCBI Taxonomy" id="2320864"/>
    <lineage>
        <taxon>Bacteria</taxon>
        <taxon>Pseudomonadati</taxon>
        <taxon>Pseudomonadota</taxon>
        <taxon>Betaproteobacteria</taxon>
        <taxon>Burkholderiales</taxon>
        <taxon>Oxalobacteraceae</taxon>
        <taxon>Telluria group</taxon>
        <taxon>Massilia</taxon>
    </lineage>
</organism>
<evidence type="ECO:0000313" key="2">
    <source>
        <dbReference type="EMBL" id="RJG26331.1"/>
    </source>
</evidence>
<feature type="region of interest" description="Disordered" evidence="1">
    <location>
        <begin position="172"/>
        <end position="202"/>
    </location>
</feature>
<accession>A0A418Y7G1</accession>
<dbReference type="RefSeq" id="WP_119809289.1">
    <property type="nucleotide sequence ID" value="NZ_QYUP01000019.1"/>
</dbReference>
<name>A0A418Y7G1_9BURK</name>
<proteinExistence type="predicted"/>